<evidence type="ECO:0000313" key="1">
    <source>
        <dbReference type="EMBL" id="MCL7931597.1"/>
    </source>
</evidence>
<dbReference type="InterPro" id="IPR029058">
    <property type="entry name" value="AB_hydrolase_fold"/>
</dbReference>
<keyword evidence="1" id="KW-0378">Hydrolase</keyword>
<name>A0ABT0SV52_9GAMM</name>
<dbReference type="SUPFAM" id="SSF53474">
    <property type="entry name" value="alpha/beta-Hydrolases"/>
    <property type="match status" value="1"/>
</dbReference>
<dbReference type="GO" id="GO:0016787">
    <property type="term" value="F:hydrolase activity"/>
    <property type="evidence" value="ECO:0007669"/>
    <property type="project" value="UniProtKB-KW"/>
</dbReference>
<protein>
    <submittedName>
        <fullName evidence="1">Alpha/beta hydrolase</fullName>
    </submittedName>
</protein>
<sequence length="81" mass="8798">MFDAFEKRRIHAGDAEIFVCRGGSGLPLFTLVIPDLRGYGESTGLEPDSEHLGYPKRAMAQDMVEVMSALGSEQFLLAGHG</sequence>
<dbReference type="Gene3D" id="3.40.50.1820">
    <property type="entry name" value="alpha/beta hydrolase"/>
    <property type="match status" value="1"/>
</dbReference>
<reference evidence="1" key="1">
    <citation type="submission" date="2022-05" db="EMBL/GenBank/DDBJ databases">
        <title>Halomonas geminus sp. nov. and Halomonas llamarensis sp. nov. isolated from high-altitude salars of the Atacama Desert.</title>
        <authorList>
            <person name="Hintersatz C."/>
            <person name="Rojas L.A."/>
            <person name="Wei T.-S."/>
            <person name="Kutschke S."/>
            <person name="Lehmann F."/>
            <person name="Jain R."/>
            <person name="Pollmann K."/>
        </authorList>
    </citation>
    <scope>NUCLEOTIDE SEQUENCE</scope>
    <source>
        <strain evidence="1">ATCHA</strain>
    </source>
</reference>
<keyword evidence="2" id="KW-1185">Reference proteome</keyword>
<dbReference type="Proteomes" id="UP001165308">
    <property type="component" value="Unassembled WGS sequence"/>
</dbReference>
<organism evidence="1 2">
    <name type="scientific">Halomonas llamarensis</name>
    <dbReference type="NCBI Taxonomy" id="2945104"/>
    <lineage>
        <taxon>Bacteria</taxon>
        <taxon>Pseudomonadati</taxon>
        <taxon>Pseudomonadota</taxon>
        <taxon>Gammaproteobacteria</taxon>
        <taxon>Oceanospirillales</taxon>
        <taxon>Halomonadaceae</taxon>
        <taxon>Halomonas</taxon>
    </lineage>
</organism>
<dbReference type="RefSeq" id="WP_250084202.1">
    <property type="nucleotide sequence ID" value="NZ_JAMJPJ010000045.1"/>
</dbReference>
<accession>A0ABT0SV52</accession>
<proteinExistence type="predicted"/>
<dbReference type="EMBL" id="JAMJPJ010000045">
    <property type="protein sequence ID" value="MCL7931597.1"/>
    <property type="molecule type" value="Genomic_DNA"/>
</dbReference>
<evidence type="ECO:0000313" key="2">
    <source>
        <dbReference type="Proteomes" id="UP001165308"/>
    </source>
</evidence>
<gene>
    <name evidence="1" type="ORF">M8006_16700</name>
</gene>
<comment type="caution">
    <text evidence="1">The sequence shown here is derived from an EMBL/GenBank/DDBJ whole genome shotgun (WGS) entry which is preliminary data.</text>
</comment>